<keyword evidence="4" id="KW-0328">Glycosyltransferase</keyword>
<dbReference type="AlphaFoldDB" id="A0A6J6PHZ8"/>
<dbReference type="PANTHER" id="PTHR43285:SF2">
    <property type="entry name" value="ANTHRANILATE PHOSPHORIBOSYLTRANSFERASE"/>
    <property type="match status" value="1"/>
</dbReference>
<dbReference type="SUPFAM" id="SSF47648">
    <property type="entry name" value="Nucleoside phosphorylase/phosphoribosyltransferase N-terminal domain"/>
    <property type="match status" value="1"/>
</dbReference>
<evidence type="ECO:0000256" key="2">
    <source>
        <dbReference type="ARBA" id="ARBA00011948"/>
    </source>
</evidence>
<comment type="pathway">
    <text evidence="1">Amino-acid biosynthesis; L-tryptophan biosynthesis; L-tryptophan from chorismate: step 2/5.</text>
</comment>
<accession>A0A6J6PHZ8</accession>
<gene>
    <name evidence="10" type="ORF">UFOPK2399_01235</name>
</gene>
<dbReference type="SUPFAM" id="SSF52418">
    <property type="entry name" value="Nucleoside phosphorylase/phosphoribosyltransferase catalytic domain"/>
    <property type="match status" value="1"/>
</dbReference>
<evidence type="ECO:0000256" key="3">
    <source>
        <dbReference type="ARBA" id="ARBA00022605"/>
    </source>
</evidence>
<keyword evidence="5" id="KW-0808">Transferase</keyword>
<dbReference type="InterPro" id="IPR035902">
    <property type="entry name" value="Nuc_phospho_transferase"/>
</dbReference>
<evidence type="ECO:0000256" key="7">
    <source>
        <dbReference type="ARBA" id="ARBA00023141"/>
    </source>
</evidence>
<dbReference type="GO" id="GO:0004048">
    <property type="term" value="F:anthranilate phosphoribosyltransferase activity"/>
    <property type="evidence" value="ECO:0007669"/>
    <property type="project" value="UniProtKB-EC"/>
</dbReference>
<dbReference type="PANTHER" id="PTHR43285">
    <property type="entry name" value="ANTHRANILATE PHOSPHORIBOSYLTRANSFERASE"/>
    <property type="match status" value="1"/>
</dbReference>
<dbReference type="Gene3D" id="1.20.970.10">
    <property type="entry name" value="Transferase, Pyrimidine Nucleoside Phosphorylase, Chain C"/>
    <property type="match status" value="1"/>
</dbReference>
<dbReference type="Pfam" id="PF02885">
    <property type="entry name" value="Glycos_trans_3N"/>
    <property type="match status" value="1"/>
</dbReference>
<feature type="domain" description="Glycosyl transferase family 3" evidence="8">
    <location>
        <begin position="72"/>
        <end position="323"/>
    </location>
</feature>
<dbReference type="HAMAP" id="MF_00211">
    <property type="entry name" value="TrpD"/>
    <property type="match status" value="1"/>
</dbReference>
<evidence type="ECO:0000259" key="8">
    <source>
        <dbReference type="Pfam" id="PF00591"/>
    </source>
</evidence>
<sequence length="340" mass="35220">MQQALNQILEGRDLTREEARRVMDTIMSGDATPGQIGAFLAGLRLKGETADEIAGCADAMRSHVLAVHPKRTDLVDVVGTGGDGANTFNISTTSAIVAAAAGAAVAKHGNRAASSASGSADVLEALGFRLDLTPDRIADSIDTLGFGFMFAQVHHPAMRHAAPIRRELGTRTVFNVLGPLTNPAGARAGIFGVATERLMRTYAEALVKLGTQRAYVVHGFEGIDELSPAGPNQVCEVIDGEIRERIIDPADFGLPPASHDELRGGTPAENAATTRAIFAGEDTGGKLQAVLLNAAGAIAAAGHAADLAEGIEIARATIETGAAAERLDALAAFTQWDEAA</sequence>
<dbReference type="NCBIfam" id="TIGR01245">
    <property type="entry name" value="trpD"/>
    <property type="match status" value="1"/>
</dbReference>
<dbReference type="Gene3D" id="3.40.1030.10">
    <property type="entry name" value="Nucleoside phosphorylase/phosphoribosyltransferase catalytic domain"/>
    <property type="match status" value="1"/>
</dbReference>
<dbReference type="InterPro" id="IPR000312">
    <property type="entry name" value="Glycosyl_Trfase_fam3"/>
</dbReference>
<dbReference type="GO" id="GO:0000162">
    <property type="term" value="P:L-tryptophan biosynthetic process"/>
    <property type="evidence" value="ECO:0007669"/>
    <property type="project" value="UniProtKB-KW"/>
</dbReference>
<evidence type="ECO:0000256" key="6">
    <source>
        <dbReference type="ARBA" id="ARBA00022822"/>
    </source>
</evidence>
<keyword evidence="3" id="KW-0028">Amino-acid biosynthesis</keyword>
<dbReference type="GO" id="GO:0005829">
    <property type="term" value="C:cytosol"/>
    <property type="evidence" value="ECO:0007669"/>
    <property type="project" value="TreeGrafter"/>
</dbReference>
<keyword evidence="6" id="KW-0822">Tryptophan biosynthesis</keyword>
<protein>
    <recommendedName>
        <fullName evidence="2">anthranilate phosphoribosyltransferase</fullName>
        <ecNumber evidence="2">2.4.2.18</ecNumber>
    </recommendedName>
</protein>
<evidence type="ECO:0000259" key="9">
    <source>
        <dbReference type="Pfam" id="PF02885"/>
    </source>
</evidence>
<evidence type="ECO:0000313" key="10">
    <source>
        <dbReference type="EMBL" id="CAB4699160.1"/>
    </source>
</evidence>
<keyword evidence="7" id="KW-0057">Aromatic amino acid biosynthesis</keyword>
<organism evidence="10">
    <name type="scientific">freshwater metagenome</name>
    <dbReference type="NCBI Taxonomy" id="449393"/>
    <lineage>
        <taxon>unclassified sequences</taxon>
        <taxon>metagenomes</taxon>
        <taxon>ecological metagenomes</taxon>
    </lineage>
</organism>
<dbReference type="InterPro" id="IPR036320">
    <property type="entry name" value="Glycosyl_Trfase_fam3_N_dom_sf"/>
</dbReference>
<feature type="domain" description="Glycosyl transferase family 3 N-terminal" evidence="9">
    <location>
        <begin position="2"/>
        <end position="63"/>
    </location>
</feature>
<evidence type="ECO:0000256" key="5">
    <source>
        <dbReference type="ARBA" id="ARBA00022679"/>
    </source>
</evidence>
<reference evidence="10" key="1">
    <citation type="submission" date="2020-05" db="EMBL/GenBank/DDBJ databases">
        <authorList>
            <person name="Chiriac C."/>
            <person name="Salcher M."/>
            <person name="Ghai R."/>
            <person name="Kavagutti S V."/>
        </authorList>
    </citation>
    <scope>NUCLEOTIDE SEQUENCE</scope>
</reference>
<dbReference type="FunFam" id="3.40.1030.10:FF:000002">
    <property type="entry name" value="Anthranilate phosphoribosyltransferase"/>
    <property type="match status" value="1"/>
</dbReference>
<name>A0A6J6PHZ8_9ZZZZ</name>
<dbReference type="Pfam" id="PF00591">
    <property type="entry name" value="Glycos_transf_3"/>
    <property type="match status" value="1"/>
</dbReference>
<dbReference type="EMBL" id="CAEZXP010000003">
    <property type="protein sequence ID" value="CAB4699160.1"/>
    <property type="molecule type" value="Genomic_DNA"/>
</dbReference>
<dbReference type="InterPro" id="IPR005940">
    <property type="entry name" value="Anthranilate_Pribosyl_Tfrase"/>
</dbReference>
<dbReference type="InterPro" id="IPR017459">
    <property type="entry name" value="Glycosyl_Trfase_fam3_N_dom"/>
</dbReference>
<proteinExistence type="inferred from homology"/>
<evidence type="ECO:0000256" key="4">
    <source>
        <dbReference type="ARBA" id="ARBA00022676"/>
    </source>
</evidence>
<dbReference type="EC" id="2.4.2.18" evidence="2"/>
<evidence type="ECO:0000256" key="1">
    <source>
        <dbReference type="ARBA" id="ARBA00004907"/>
    </source>
</evidence>